<accession>A0A1Q5PBM3</accession>
<gene>
    <name evidence="1" type="ORF">A3841_01200</name>
</gene>
<dbReference type="AlphaFoldDB" id="A0A1Q5PBM3"/>
<sequence length="59" mass="6994">MRQRLPELPLLFLGEGFTAKKQCFYIKSGKKCYLWIKAALLRGRFFIFLQNILHETGFI</sequence>
<organism evidence="1 2">
    <name type="scientific">Pontibacter flavimaris</name>
    <dbReference type="NCBI Taxonomy" id="1797110"/>
    <lineage>
        <taxon>Bacteria</taxon>
        <taxon>Pseudomonadati</taxon>
        <taxon>Bacteroidota</taxon>
        <taxon>Cytophagia</taxon>
        <taxon>Cytophagales</taxon>
        <taxon>Hymenobacteraceae</taxon>
        <taxon>Pontibacter</taxon>
    </lineage>
</organism>
<proteinExistence type="predicted"/>
<reference evidence="1 2" key="1">
    <citation type="submission" date="2016-03" db="EMBL/GenBank/DDBJ databases">
        <title>Genome sequence of Pontibacter sp. nov., of the family cytophagaceae, isolated from marine sediment of the Yellow Sea, China.</title>
        <authorList>
            <person name="Zhang G."/>
            <person name="Zhang R."/>
        </authorList>
    </citation>
    <scope>NUCLEOTIDE SEQUENCE [LARGE SCALE GENOMIC DNA]</scope>
    <source>
        <strain evidence="1 2">S10-8</strain>
    </source>
</reference>
<comment type="caution">
    <text evidence="1">The sequence shown here is derived from an EMBL/GenBank/DDBJ whole genome shotgun (WGS) entry which is preliminary data.</text>
</comment>
<name>A0A1Q5PBM3_9BACT</name>
<keyword evidence="2" id="KW-1185">Reference proteome</keyword>
<evidence type="ECO:0000313" key="2">
    <source>
        <dbReference type="Proteomes" id="UP000186551"/>
    </source>
</evidence>
<dbReference type="EMBL" id="LVWA01000008">
    <property type="protein sequence ID" value="OKL39591.1"/>
    <property type="molecule type" value="Genomic_DNA"/>
</dbReference>
<evidence type="ECO:0000313" key="1">
    <source>
        <dbReference type="EMBL" id="OKL39591.1"/>
    </source>
</evidence>
<dbReference type="Proteomes" id="UP000186551">
    <property type="component" value="Unassembled WGS sequence"/>
</dbReference>
<protein>
    <submittedName>
        <fullName evidence="1">Uncharacterized protein</fullName>
    </submittedName>
</protein>